<dbReference type="PANTHER" id="PTHR46558">
    <property type="entry name" value="TRACRIPTIONAL REGULATORY PROTEIN-RELATED-RELATED"/>
    <property type="match status" value="1"/>
</dbReference>
<dbReference type="CDD" id="cd00093">
    <property type="entry name" value="HTH_XRE"/>
    <property type="match status" value="1"/>
</dbReference>
<dbReference type="PROSITE" id="PS50943">
    <property type="entry name" value="HTH_CROC1"/>
    <property type="match status" value="1"/>
</dbReference>
<dbReference type="Gene3D" id="1.10.260.40">
    <property type="entry name" value="lambda repressor-like DNA-binding domains"/>
    <property type="match status" value="1"/>
</dbReference>
<organism evidence="3 4">
    <name type="scientific">Quadrisphaera setariae</name>
    <dbReference type="NCBI Taxonomy" id="2593304"/>
    <lineage>
        <taxon>Bacteria</taxon>
        <taxon>Bacillati</taxon>
        <taxon>Actinomycetota</taxon>
        <taxon>Actinomycetes</taxon>
        <taxon>Kineosporiales</taxon>
        <taxon>Kineosporiaceae</taxon>
        <taxon>Quadrisphaera</taxon>
    </lineage>
</organism>
<evidence type="ECO:0000256" key="1">
    <source>
        <dbReference type="ARBA" id="ARBA00023125"/>
    </source>
</evidence>
<evidence type="ECO:0000313" key="4">
    <source>
        <dbReference type="Proteomes" id="UP000321234"/>
    </source>
</evidence>
<proteinExistence type="predicted"/>
<dbReference type="GO" id="GO:0003677">
    <property type="term" value="F:DNA binding"/>
    <property type="evidence" value="ECO:0007669"/>
    <property type="project" value="UniProtKB-KW"/>
</dbReference>
<accession>A0A5C8ZEX3</accession>
<dbReference type="InterPro" id="IPR001387">
    <property type="entry name" value="Cro/C1-type_HTH"/>
</dbReference>
<reference evidence="3 4" key="1">
    <citation type="submission" date="2019-07" db="EMBL/GenBank/DDBJ databases">
        <title>Quadrisphaera sp. strain DD2A genome sequencing and assembly.</title>
        <authorList>
            <person name="Kim I."/>
        </authorList>
    </citation>
    <scope>NUCLEOTIDE SEQUENCE [LARGE SCALE GENOMIC DNA]</scope>
    <source>
        <strain evidence="3 4">DD2A</strain>
    </source>
</reference>
<feature type="domain" description="HTH cro/C1-type" evidence="2">
    <location>
        <begin position="51"/>
        <end position="105"/>
    </location>
</feature>
<dbReference type="Pfam" id="PF01381">
    <property type="entry name" value="HTH_3"/>
    <property type="match status" value="1"/>
</dbReference>
<dbReference type="PANTHER" id="PTHR46558:SF4">
    <property type="entry name" value="DNA-BIDING PHAGE PROTEIN"/>
    <property type="match status" value="1"/>
</dbReference>
<dbReference type="SUPFAM" id="SSF47413">
    <property type="entry name" value="lambda repressor-like DNA-binding domains"/>
    <property type="match status" value="1"/>
</dbReference>
<comment type="caution">
    <text evidence="3">The sequence shown here is derived from an EMBL/GenBank/DDBJ whole genome shotgun (WGS) entry which is preliminary data.</text>
</comment>
<dbReference type="InterPro" id="IPR010982">
    <property type="entry name" value="Lambda_DNA-bd_dom_sf"/>
</dbReference>
<dbReference type="Proteomes" id="UP000321234">
    <property type="component" value="Unassembled WGS sequence"/>
</dbReference>
<dbReference type="AlphaFoldDB" id="A0A5C8ZEX3"/>
<evidence type="ECO:0000313" key="3">
    <source>
        <dbReference type="EMBL" id="TXR55839.1"/>
    </source>
</evidence>
<dbReference type="EMBL" id="VKAC01000007">
    <property type="protein sequence ID" value="TXR55839.1"/>
    <property type="molecule type" value="Genomic_DNA"/>
</dbReference>
<keyword evidence="1" id="KW-0238">DNA-binding</keyword>
<dbReference type="OrthoDB" id="7428772at2"/>
<protein>
    <submittedName>
        <fullName evidence="3">Helix-turn-helix transcriptional regulator</fullName>
    </submittedName>
</protein>
<evidence type="ECO:0000259" key="2">
    <source>
        <dbReference type="PROSITE" id="PS50943"/>
    </source>
</evidence>
<name>A0A5C8ZEX3_9ACTN</name>
<gene>
    <name evidence="3" type="ORF">FMM08_13590</name>
</gene>
<sequence length="125" mass="12619">MATAAVCRERATRGRVSGSLDFLSHLLDTVSGLPDIRGVGRASARGRSNGVRAARAVLGLTQADLAAAAGVTRQTVVAVEAGDYAPSVYLALAISARLGRSVEELFGQQPEAAGAASAAAGGEQR</sequence>
<dbReference type="SMART" id="SM00530">
    <property type="entry name" value="HTH_XRE"/>
    <property type="match status" value="1"/>
</dbReference>
<keyword evidence="4" id="KW-1185">Reference proteome</keyword>